<reference evidence="1 2" key="1">
    <citation type="journal article" date="2019" name="Int. J. Syst. Evol. Microbiol.">
        <title>The Global Catalogue of Microorganisms (GCM) 10K type strain sequencing project: providing services to taxonomists for standard genome sequencing and annotation.</title>
        <authorList>
            <consortium name="The Broad Institute Genomics Platform"/>
            <consortium name="The Broad Institute Genome Sequencing Center for Infectious Disease"/>
            <person name="Wu L."/>
            <person name="Ma J."/>
        </authorList>
    </citation>
    <scope>NUCLEOTIDE SEQUENCE [LARGE SCALE GENOMIC DNA]</scope>
    <source>
        <strain evidence="1 2">JCM 14307</strain>
    </source>
</reference>
<proteinExistence type="predicted"/>
<organism evidence="1 2">
    <name type="scientific">Kribbella yunnanensis</name>
    <dbReference type="NCBI Taxonomy" id="190194"/>
    <lineage>
        <taxon>Bacteria</taxon>
        <taxon>Bacillati</taxon>
        <taxon>Actinomycetota</taxon>
        <taxon>Actinomycetes</taxon>
        <taxon>Propionibacteriales</taxon>
        <taxon>Kribbellaceae</taxon>
        <taxon>Kribbella</taxon>
    </lineage>
</organism>
<accession>A0ABN2GAP7</accession>
<comment type="caution">
    <text evidence="1">The sequence shown here is derived from an EMBL/GenBank/DDBJ whole genome shotgun (WGS) entry which is preliminary data.</text>
</comment>
<dbReference type="Proteomes" id="UP001500280">
    <property type="component" value="Unassembled WGS sequence"/>
</dbReference>
<dbReference type="EMBL" id="BAAANF010000002">
    <property type="protein sequence ID" value="GAA1668171.1"/>
    <property type="molecule type" value="Genomic_DNA"/>
</dbReference>
<evidence type="ECO:0000313" key="1">
    <source>
        <dbReference type="EMBL" id="GAA1668171.1"/>
    </source>
</evidence>
<keyword evidence="2" id="KW-1185">Reference proteome</keyword>
<evidence type="ECO:0000313" key="2">
    <source>
        <dbReference type="Proteomes" id="UP001500280"/>
    </source>
</evidence>
<dbReference type="RefSeq" id="WP_344145284.1">
    <property type="nucleotide sequence ID" value="NZ_BAAANF010000002.1"/>
</dbReference>
<gene>
    <name evidence="1" type="ORF">GCM10009745_08250</name>
</gene>
<sequence>MTDQADNAEPLHRMRMRFGSHAIADWTGPAGEAEDYAAFIAHRFAPLRLRTKNEPIAEQLAEVQ</sequence>
<protein>
    <submittedName>
        <fullName evidence="1">Uncharacterized protein</fullName>
    </submittedName>
</protein>
<name>A0ABN2GAP7_9ACTN</name>